<reference evidence="3 4" key="1">
    <citation type="submission" date="2018-03" db="EMBL/GenBank/DDBJ databases">
        <title>Genomic Encyclopedia of Type Strains, Phase III (KMG-III): the genomes of soil and plant-associated and newly described type strains.</title>
        <authorList>
            <person name="Whitman W."/>
        </authorList>
    </citation>
    <scope>NUCLEOTIDE SEQUENCE [LARGE SCALE GENOMIC DNA]</scope>
    <source>
        <strain evidence="3 4">CGMCC 1.12700</strain>
    </source>
</reference>
<dbReference type="PANTHER" id="PTHR32125">
    <property type="entry name" value="2-C-METHYL-D-ERYTHRITOL 4-PHOSPHATE CYTIDYLYLTRANSFERASE, CHLOROPLASTIC"/>
    <property type="match status" value="1"/>
</dbReference>
<evidence type="ECO:0000256" key="1">
    <source>
        <dbReference type="ARBA" id="ARBA00022679"/>
    </source>
</evidence>
<dbReference type="Pfam" id="PF01128">
    <property type="entry name" value="IspD"/>
    <property type="match status" value="1"/>
</dbReference>
<keyword evidence="2 3" id="KW-0548">Nucleotidyltransferase</keyword>
<accession>A0A2P8CST5</accession>
<evidence type="ECO:0000256" key="2">
    <source>
        <dbReference type="ARBA" id="ARBA00022695"/>
    </source>
</evidence>
<sequence length="209" mass="22983">MGTALPKQFLPLLGKPVLHYAIKAFRDTFPGIRIILVLPADQLSYANIVLQSFEDGIDLDVVTGGPTRFHSVQQGLQQVEPGSIIFVHDGVRPLIDTELLQRCYDTAIEYGSAIPAIAVSDSIRQCSEGHSIPVNRDQLRIIQTPQTFRSDILLDAFSQEYQDSFTDEATVVQAYGEDVVLVEGSKKNIKVTTPEDLLIAAALMNATQQ</sequence>
<name>A0A2P8CST5_9BACT</name>
<dbReference type="InterPro" id="IPR029044">
    <property type="entry name" value="Nucleotide-diphossugar_trans"/>
</dbReference>
<dbReference type="OrthoDB" id="9806837at2"/>
<dbReference type="EMBL" id="PYGD01000016">
    <property type="protein sequence ID" value="PSK88024.1"/>
    <property type="molecule type" value="Genomic_DNA"/>
</dbReference>
<evidence type="ECO:0000313" key="3">
    <source>
        <dbReference type="EMBL" id="PSK88024.1"/>
    </source>
</evidence>
<dbReference type="CDD" id="cd02516">
    <property type="entry name" value="CDP-ME_synthetase"/>
    <property type="match status" value="1"/>
</dbReference>
<gene>
    <name evidence="3" type="ORF">B0I18_11655</name>
</gene>
<dbReference type="GO" id="GO:0050518">
    <property type="term" value="F:2-C-methyl-D-erythritol 4-phosphate cytidylyltransferase activity"/>
    <property type="evidence" value="ECO:0007669"/>
    <property type="project" value="TreeGrafter"/>
</dbReference>
<dbReference type="InterPro" id="IPR050088">
    <property type="entry name" value="IspD/TarI_cytidylyltransf_bact"/>
</dbReference>
<dbReference type="Gene3D" id="3.90.550.10">
    <property type="entry name" value="Spore Coat Polysaccharide Biosynthesis Protein SpsA, Chain A"/>
    <property type="match status" value="1"/>
</dbReference>
<dbReference type="Proteomes" id="UP000240572">
    <property type="component" value="Unassembled WGS sequence"/>
</dbReference>
<keyword evidence="4" id="KW-1185">Reference proteome</keyword>
<dbReference type="PANTHER" id="PTHR32125:SF4">
    <property type="entry name" value="2-C-METHYL-D-ERYTHRITOL 4-PHOSPHATE CYTIDYLYLTRANSFERASE, CHLOROPLASTIC"/>
    <property type="match status" value="1"/>
</dbReference>
<proteinExistence type="predicted"/>
<evidence type="ECO:0000313" key="4">
    <source>
        <dbReference type="Proteomes" id="UP000240572"/>
    </source>
</evidence>
<comment type="caution">
    <text evidence="3">The sequence shown here is derived from an EMBL/GenBank/DDBJ whole genome shotgun (WGS) entry which is preliminary data.</text>
</comment>
<organism evidence="3 4">
    <name type="scientific">Taibaiella chishuiensis</name>
    <dbReference type="NCBI Taxonomy" id="1434707"/>
    <lineage>
        <taxon>Bacteria</taxon>
        <taxon>Pseudomonadati</taxon>
        <taxon>Bacteroidota</taxon>
        <taxon>Chitinophagia</taxon>
        <taxon>Chitinophagales</taxon>
        <taxon>Chitinophagaceae</taxon>
        <taxon>Taibaiella</taxon>
    </lineage>
</organism>
<dbReference type="AlphaFoldDB" id="A0A2P8CST5"/>
<dbReference type="InterPro" id="IPR034683">
    <property type="entry name" value="IspD/TarI"/>
</dbReference>
<keyword evidence="1 3" id="KW-0808">Transferase</keyword>
<dbReference type="SUPFAM" id="SSF53448">
    <property type="entry name" value="Nucleotide-diphospho-sugar transferases"/>
    <property type="match status" value="1"/>
</dbReference>
<protein>
    <submittedName>
        <fullName evidence="3">2-C-methyl-D-erythritol 4-phosphate cytidylyltransferase</fullName>
    </submittedName>
</protein>